<dbReference type="GO" id="GO:0043565">
    <property type="term" value="F:sequence-specific DNA binding"/>
    <property type="evidence" value="ECO:0007669"/>
    <property type="project" value="InterPro"/>
</dbReference>
<protein>
    <submittedName>
        <fullName evidence="5">AraC family transcriptional regulator</fullName>
    </submittedName>
</protein>
<dbReference type="InterPro" id="IPR009057">
    <property type="entry name" value="Homeodomain-like_sf"/>
</dbReference>
<evidence type="ECO:0000256" key="3">
    <source>
        <dbReference type="ARBA" id="ARBA00023163"/>
    </source>
</evidence>
<dbReference type="SUPFAM" id="SSF46689">
    <property type="entry name" value="Homeodomain-like"/>
    <property type="match status" value="2"/>
</dbReference>
<comment type="caution">
    <text evidence="5">The sequence shown here is derived from an EMBL/GenBank/DDBJ whole genome shotgun (WGS) entry which is preliminary data.</text>
</comment>
<proteinExistence type="predicted"/>
<dbReference type="Pfam" id="PF12833">
    <property type="entry name" value="HTH_18"/>
    <property type="match status" value="1"/>
</dbReference>
<evidence type="ECO:0000256" key="1">
    <source>
        <dbReference type="ARBA" id="ARBA00023015"/>
    </source>
</evidence>
<keyword evidence="2" id="KW-0238">DNA-binding</keyword>
<name>A0A0V8J459_9BACL</name>
<dbReference type="PROSITE" id="PS01124">
    <property type="entry name" value="HTH_ARAC_FAMILY_2"/>
    <property type="match status" value="1"/>
</dbReference>
<dbReference type="SMART" id="SM00342">
    <property type="entry name" value="HTH_ARAC"/>
    <property type="match status" value="1"/>
</dbReference>
<evidence type="ECO:0000259" key="4">
    <source>
        <dbReference type="PROSITE" id="PS01124"/>
    </source>
</evidence>
<dbReference type="InterPro" id="IPR018062">
    <property type="entry name" value="HTH_AraC-typ_CS"/>
</dbReference>
<keyword evidence="3" id="KW-0804">Transcription</keyword>
<accession>A0A0V8J459</accession>
<evidence type="ECO:0000256" key="2">
    <source>
        <dbReference type="ARBA" id="ARBA00023125"/>
    </source>
</evidence>
<dbReference type="Proteomes" id="UP000054099">
    <property type="component" value="Unassembled WGS sequence"/>
</dbReference>
<dbReference type="OrthoDB" id="2532115at2"/>
<keyword evidence="1" id="KW-0805">Transcription regulation</keyword>
<dbReference type="PRINTS" id="PR00032">
    <property type="entry name" value="HTHARAC"/>
</dbReference>
<dbReference type="InterPro" id="IPR020449">
    <property type="entry name" value="Tscrpt_reg_AraC-type_HTH"/>
</dbReference>
<organism evidence="5 6">
    <name type="scientific">Fictibacillus enclensis</name>
    <dbReference type="NCBI Taxonomy" id="1017270"/>
    <lineage>
        <taxon>Bacteria</taxon>
        <taxon>Bacillati</taxon>
        <taxon>Bacillota</taxon>
        <taxon>Bacilli</taxon>
        <taxon>Bacillales</taxon>
        <taxon>Fictibacillaceae</taxon>
        <taxon>Fictibacillus</taxon>
    </lineage>
</organism>
<dbReference type="InterPro" id="IPR018060">
    <property type="entry name" value="HTH_AraC"/>
</dbReference>
<dbReference type="PANTHER" id="PTHR43280">
    <property type="entry name" value="ARAC-FAMILY TRANSCRIPTIONAL REGULATOR"/>
    <property type="match status" value="1"/>
</dbReference>
<dbReference type="PROSITE" id="PS00041">
    <property type="entry name" value="HTH_ARAC_FAMILY_1"/>
    <property type="match status" value="1"/>
</dbReference>
<gene>
    <name evidence="5" type="ORF">AS030_15640</name>
</gene>
<reference evidence="5 6" key="1">
    <citation type="journal article" date="2014" name="Antonie Van Leeuwenhoek">
        <title>Fictibacillus enclensis sp. nov., isolated from marine sediment.</title>
        <authorList>
            <person name="Dastager S.G."/>
            <person name="Mawlankar R."/>
            <person name="Srinivasan K."/>
            <person name="Tang S.K."/>
            <person name="Lee J.C."/>
            <person name="Ramana V.V."/>
            <person name="Shouche Y.S."/>
        </authorList>
    </citation>
    <scope>NUCLEOTIDE SEQUENCE [LARGE SCALE GENOMIC DNA]</scope>
    <source>
        <strain evidence="5 6">NIO-1003</strain>
    </source>
</reference>
<keyword evidence="6" id="KW-1185">Reference proteome</keyword>
<sequence>MEKCMLNYVLNAKSNQFYYEGKGQLSIKTFRNGRAHYKTNSGFFAVEEDSYLLLNAGDYAISIEEETEVESFCLFFTDELAGEVMSTLSEAEHSLLDDPFKTKSSAGFFEKTYPISADLSQQIDYFRGNMSFQSATWQEEQFHTIMEHIITEQCHLQNEIIALPALKRSTREEVYRRVSVAHEYIRAFFHLPLTLKEISHIACLSPNHLIKNYTAVYGCTPHQHITAYRVQKAIQLLKQPEISMTRIAFELGFETPASFSKMFKQQTGCSPLSYRKKVILDKKD</sequence>
<evidence type="ECO:0000313" key="5">
    <source>
        <dbReference type="EMBL" id="KSU81722.1"/>
    </source>
</evidence>
<dbReference type="AlphaFoldDB" id="A0A0V8J459"/>
<dbReference type="GO" id="GO:0003700">
    <property type="term" value="F:DNA-binding transcription factor activity"/>
    <property type="evidence" value="ECO:0007669"/>
    <property type="project" value="InterPro"/>
</dbReference>
<feature type="domain" description="HTH araC/xylS-type" evidence="4">
    <location>
        <begin position="179"/>
        <end position="277"/>
    </location>
</feature>
<dbReference type="PANTHER" id="PTHR43280:SF2">
    <property type="entry name" value="HTH-TYPE TRANSCRIPTIONAL REGULATOR EXSA"/>
    <property type="match status" value="1"/>
</dbReference>
<dbReference type="Gene3D" id="1.10.10.60">
    <property type="entry name" value="Homeodomain-like"/>
    <property type="match status" value="2"/>
</dbReference>
<evidence type="ECO:0000313" key="6">
    <source>
        <dbReference type="Proteomes" id="UP000054099"/>
    </source>
</evidence>
<dbReference type="EMBL" id="LNQN01000005">
    <property type="protein sequence ID" value="KSU81722.1"/>
    <property type="molecule type" value="Genomic_DNA"/>
</dbReference>